<evidence type="ECO:0000313" key="2">
    <source>
        <dbReference type="EMBL" id="TGL31628.1"/>
    </source>
</evidence>
<accession>A0A4R9J5Q2</accession>
<keyword evidence="1" id="KW-1133">Transmembrane helix</keyword>
<dbReference type="Proteomes" id="UP000297871">
    <property type="component" value="Unassembled WGS sequence"/>
</dbReference>
<dbReference type="AlphaFoldDB" id="A0A4R9J5Q2"/>
<keyword evidence="1" id="KW-0472">Membrane</keyword>
<dbReference type="EMBL" id="RQFY01000007">
    <property type="protein sequence ID" value="TGL31628.1"/>
    <property type="molecule type" value="Genomic_DNA"/>
</dbReference>
<feature type="transmembrane region" description="Helical" evidence="1">
    <location>
        <begin position="59"/>
        <end position="77"/>
    </location>
</feature>
<keyword evidence="3" id="KW-1185">Reference proteome</keyword>
<evidence type="ECO:0000256" key="1">
    <source>
        <dbReference type="SAM" id="Phobius"/>
    </source>
</evidence>
<gene>
    <name evidence="2" type="ORF">EHQ52_17020</name>
</gene>
<sequence>MEINAKWKFSPDYFEQFWADWILYRSKYRKHVMQFSLGSLFLGISILTISLLIATKYSFLGLLLLTSGIGSLIWHYFDKNRWFQIMIRESDLDSEILISFTEKGLKTQGKTSNGESTWEGIKDFIIAKNGFFLVLQRGLSIYVPQYALSGDMNLIKEFYLAASESNKIS</sequence>
<proteinExistence type="predicted"/>
<keyword evidence="1" id="KW-0812">Transmembrane</keyword>
<comment type="caution">
    <text evidence="2">The sequence shown here is derived from an EMBL/GenBank/DDBJ whole genome shotgun (WGS) entry which is preliminary data.</text>
</comment>
<protein>
    <recommendedName>
        <fullName evidence="4">YcxB family protein</fullName>
    </recommendedName>
</protein>
<organism evidence="2 3">
    <name type="scientific">Leptospira koniambonensis</name>
    <dbReference type="NCBI Taxonomy" id="2484950"/>
    <lineage>
        <taxon>Bacteria</taxon>
        <taxon>Pseudomonadati</taxon>
        <taxon>Spirochaetota</taxon>
        <taxon>Spirochaetia</taxon>
        <taxon>Leptospirales</taxon>
        <taxon>Leptospiraceae</taxon>
        <taxon>Leptospira</taxon>
    </lineage>
</organism>
<reference evidence="2" key="1">
    <citation type="journal article" date="2019" name="PLoS Negl. Trop. Dis.">
        <title>Revisiting the worldwide diversity of Leptospira species in the environment.</title>
        <authorList>
            <person name="Vincent A.T."/>
            <person name="Schiettekatte O."/>
            <person name="Bourhy P."/>
            <person name="Veyrier F.J."/>
            <person name="Picardeau M."/>
        </authorList>
    </citation>
    <scope>NUCLEOTIDE SEQUENCE [LARGE SCALE GENOMIC DNA]</scope>
    <source>
        <strain evidence="2">201800265</strain>
    </source>
</reference>
<feature type="transmembrane region" description="Helical" evidence="1">
    <location>
        <begin position="35"/>
        <end position="53"/>
    </location>
</feature>
<dbReference type="RefSeq" id="WP_135616365.1">
    <property type="nucleotide sequence ID" value="NZ_RQFY01000007.1"/>
</dbReference>
<evidence type="ECO:0000313" key="3">
    <source>
        <dbReference type="Proteomes" id="UP000297871"/>
    </source>
</evidence>
<evidence type="ECO:0008006" key="4">
    <source>
        <dbReference type="Google" id="ProtNLM"/>
    </source>
</evidence>
<dbReference type="OrthoDB" id="886731at2"/>
<name>A0A4R9J5Q2_9LEPT</name>